<keyword evidence="3" id="KW-1185">Reference proteome</keyword>
<dbReference type="EMBL" id="CP059066">
    <property type="protein sequence ID" value="QSQ10004.1"/>
    <property type="molecule type" value="Genomic_DNA"/>
</dbReference>
<feature type="transmembrane region" description="Helical" evidence="1">
    <location>
        <begin position="66"/>
        <end position="91"/>
    </location>
</feature>
<evidence type="ECO:0000313" key="3">
    <source>
        <dbReference type="Proteomes" id="UP000662904"/>
    </source>
</evidence>
<keyword evidence="1" id="KW-1133">Transmembrane helix</keyword>
<dbReference type="PIRSF" id="PIRSF004923">
    <property type="entry name" value="RseC"/>
    <property type="match status" value="1"/>
</dbReference>
<dbReference type="PANTHER" id="PTHR35867">
    <property type="entry name" value="PROTEIN RSEC"/>
    <property type="match status" value="1"/>
</dbReference>
<dbReference type="PANTHER" id="PTHR35867:SF1">
    <property type="entry name" value="PROTEIN RSEC"/>
    <property type="match status" value="1"/>
</dbReference>
<proteinExistence type="predicted"/>
<evidence type="ECO:0008006" key="4">
    <source>
        <dbReference type="Google" id="ProtNLM"/>
    </source>
</evidence>
<evidence type="ECO:0000256" key="1">
    <source>
        <dbReference type="SAM" id="Phobius"/>
    </source>
</evidence>
<name>A0A8A0RPZ0_9FIRM</name>
<dbReference type="InterPro" id="IPR026268">
    <property type="entry name" value="RseC"/>
</dbReference>
<keyword evidence="1" id="KW-0472">Membrane</keyword>
<accession>A0A8A0RPZ0</accession>
<dbReference type="Pfam" id="PF04246">
    <property type="entry name" value="RseC_MucC"/>
    <property type="match status" value="1"/>
</dbReference>
<organism evidence="2 3">
    <name type="scientific">Koleobacter methoxysyntrophicus</name>
    <dbReference type="NCBI Taxonomy" id="2751313"/>
    <lineage>
        <taxon>Bacteria</taxon>
        <taxon>Bacillati</taxon>
        <taxon>Bacillota</taxon>
        <taxon>Clostridia</taxon>
        <taxon>Koleobacterales</taxon>
        <taxon>Koleobacteraceae</taxon>
        <taxon>Koleobacter</taxon>
    </lineage>
</organism>
<dbReference type="AlphaFoldDB" id="A0A8A0RPZ0"/>
<keyword evidence="1" id="KW-0812">Transmembrane</keyword>
<protein>
    <recommendedName>
        <fullName evidence="4">SoxR reducing system protein RseC</fullName>
    </recommendedName>
</protein>
<gene>
    <name evidence="2" type="ORF">H0A61_02396</name>
</gene>
<dbReference type="KEGG" id="kme:H0A61_02396"/>
<dbReference type="Proteomes" id="UP000662904">
    <property type="component" value="Chromosome"/>
</dbReference>
<feature type="transmembrane region" description="Helical" evidence="1">
    <location>
        <begin position="103"/>
        <end position="123"/>
    </location>
</feature>
<sequence>MKTKGKVLELNSNNTAKVKVIRHSACRKCGICQFGNQKSEFIVEAMNLVNAHPGEIVEIEMEDQSLVIATIMVYLIPLLGFIFGVISGIYISDYMGIRFYKELFSVIMGILLMGMVYVIIKLFNNNIKKNSRFIPKILSISLIDDNNDIET</sequence>
<evidence type="ECO:0000313" key="2">
    <source>
        <dbReference type="EMBL" id="QSQ10004.1"/>
    </source>
</evidence>
<dbReference type="RefSeq" id="WP_206707332.1">
    <property type="nucleotide sequence ID" value="NZ_CP059066.1"/>
</dbReference>
<reference evidence="2" key="1">
    <citation type="submission" date="2020-07" db="EMBL/GenBank/DDBJ databases">
        <title>Koleobacter methoxysyntrophicus gen. nov., sp. nov., a novel anaerobic bacterium isolated from deep subsurface oil field and proposal of Koleobacterales ord. nov. in the phylum Firmicutes.</title>
        <authorList>
            <person name="Sakamoto S."/>
            <person name="Tamaki H."/>
        </authorList>
    </citation>
    <scope>NUCLEOTIDE SEQUENCE</scope>
    <source>
        <strain evidence="2">NRmbB1</strain>
    </source>
</reference>
<dbReference type="InterPro" id="IPR007359">
    <property type="entry name" value="SigmaE_reg_RseC_MucC"/>
</dbReference>